<accession>A0AAN6D9T7</accession>
<dbReference type="AlphaFoldDB" id="A0AAN6D9T7"/>
<evidence type="ECO:0008006" key="6">
    <source>
        <dbReference type="Google" id="ProtNLM"/>
    </source>
</evidence>
<evidence type="ECO:0000256" key="1">
    <source>
        <dbReference type="SAM" id="MobiDB-lite"/>
    </source>
</evidence>
<proteinExistence type="predicted"/>
<dbReference type="Proteomes" id="UP000697297">
    <property type="component" value="Unassembled WGS sequence"/>
</dbReference>
<dbReference type="EMBL" id="JAHLUH010000001">
    <property type="protein sequence ID" value="KAG7730390.1"/>
    <property type="molecule type" value="Genomic_DNA"/>
</dbReference>
<evidence type="ECO:0000313" key="5">
    <source>
        <dbReference type="Proteomes" id="UP000738402"/>
    </source>
</evidence>
<organism evidence="2 5">
    <name type="scientific">Ogataea haglerorum</name>
    <dbReference type="NCBI Taxonomy" id="1937702"/>
    <lineage>
        <taxon>Eukaryota</taxon>
        <taxon>Fungi</taxon>
        <taxon>Dikarya</taxon>
        <taxon>Ascomycota</taxon>
        <taxon>Saccharomycotina</taxon>
        <taxon>Pichiomycetes</taxon>
        <taxon>Pichiales</taxon>
        <taxon>Pichiaceae</taxon>
        <taxon>Ogataea</taxon>
    </lineage>
</organism>
<dbReference type="Pfam" id="PF22682">
    <property type="entry name" value="Ribosomal_uL24m-like"/>
    <property type="match status" value="1"/>
</dbReference>
<name>A0AAN6D9T7_9ASCO</name>
<evidence type="ECO:0000313" key="4">
    <source>
        <dbReference type="Proteomes" id="UP000697297"/>
    </source>
</evidence>
<dbReference type="InterPro" id="IPR014722">
    <property type="entry name" value="Rib_uL2_dom2"/>
</dbReference>
<dbReference type="Proteomes" id="UP000738402">
    <property type="component" value="Unassembled WGS sequence"/>
</dbReference>
<feature type="compositionally biased region" description="Basic residues" evidence="1">
    <location>
        <begin position="326"/>
        <end position="336"/>
    </location>
</feature>
<dbReference type="InterPro" id="IPR008991">
    <property type="entry name" value="Translation_prot_SH3-like_sf"/>
</dbReference>
<dbReference type="Gene3D" id="2.30.30.30">
    <property type="match status" value="1"/>
</dbReference>
<evidence type="ECO:0000313" key="3">
    <source>
        <dbReference type="EMBL" id="KAG7768900.1"/>
    </source>
</evidence>
<reference evidence="2 4" key="1">
    <citation type="journal article" date="2021" name="G3 (Bethesda)">
        <title>Genomic diversity, chromosomal rearrangements, and interspecies hybridization in the ogataea polymorpha species complex.</title>
        <authorList>
            <person name="Hanson S.J."/>
            <person name="Cinneide E.O."/>
            <person name="Salzberg L.I."/>
            <person name="Wolfe K.H."/>
            <person name="McGowan J."/>
            <person name="Fitzpatrick D.A."/>
            <person name="Matlin K."/>
        </authorList>
    </citation>
    <scope>NUCLEOTIDE SEQUENCE</scope>
    <source>
        <strain evidence="3">81-436-3</strain>
        <strain evidence="2">83-405-1</strain>
    </source>
</reference>
<gene>
    <name evidence="2" type="ORF">KL933_000185</name>
    <name evidence="3" type="ORF">KL946_000183</name>
</gene>
<protein>
    <recommendedName>
        <fullName evidence="6">KOW domain-containing protein</fullName>
    </recommendedName>
</protein>
<feature type="compositionally biased region" description="Basic and acidic residues" evidence="1">
    <location>
        <begin position="305"/>
        <end position="325"/>
    </location>
</feature>
<keyword evidence="4" id="KW-1185">Reference proteome</keyword>
<dbReference type="SUPFAM" id="SSF50104">
    <property type="entry name" value="Translation proteins SH3-like domain"/>
    <property type="match status" value="1"/>
</dbReference>
<sequence>MANDITRMLERLPKHFRDLLISRIDQSQIPALRTNGKVVLEEQRYTRPEQWKVLEGDRVMFAKGPNKGKFGKVLGLHPSSNTIYTDIAETKPLVIPKQLWQDGQNGYLIDFPKTVSPDDVKVVATLVKEDGTEYDIVAEEVIFKGKYFDEDYKKMMPIRRVKYHEHIIIPWPRPDPAEDCAFSTPPEVAEERTHSENSILKFEQPADFTIESLRDPVMKRPYKWDKQVLKKGDITKLTAPGMPYSETQKAMFEERKQIRESQITEMSAEVMEFIGSRVAEHLNNVTDPNFKHYVEKVSGQYRERKLARREQEKQFRDLQIKEAEKRNRRAKRANAS</sequence>
<dbReference type="EMBL" id="JAHLUN010000001">
    <property type="protein sequence ID" value="KAG7768900.1"/>
    <property type="molecule type" value="Genomic_DNA"/>
</dbReference>
<feature type="region of interest" description="Disordered" evidence="1">
    <location>
        <begin position="305"/>
        <end position="336"/>
    </location>
</feature>
<evidence type="ECO:0000313" key="2">
    <source>
        <dbReference type="EMBL" id="KAG7730390.1"/>
    </source>
</evidence>
<comment type="caution">
    <text evidence="2">The sequence shown here is derived from an EMBL/GenBank/DDBJ whole genome shotgun (WGS) entry which is preliminary data.</text>
</comment>